<dbReference type="Proteomes" id="UP000234166">
    <property type="component" value="Unassembled WGS sequence"/>
</dbReference>
<proteinExistence type="predicted"/>
<protein>
    <submittedName>
        <fullName evidence="3">Uncharacterized protein</fullName>
    </submittedName>
</protein>
<keyword evidence="5" id="KW-1185">Reference proteome</keyword>
<organism evidence="3 4">
    <name type="scientific">Xanthomonas campestris pv. phaseoli</name>
    <dbReference type="NCBI Taxonomy" id="317013"/>
    <lineage>
        <taxon>Bacteria</taxon>
        <taxon>Pseudomonadati</taxon>
        <taxon>Pseudomonadota</taxon>
        <taxon>Gammaproteobacteria</taxon>
        <taxon>Lysobacterales</taxon>
        <taxon>Lysobacteraceae</taxon>
        <taxon>Xanthomonas</taxon>
    </lineage>
</organism>
<comment type="caution">
    <text evidence="3">The sequence shown here is derived from an EMBL/GenBank/DDBJ whole genome shotgun (WGS) entry which is preliminary data.</text>
</comment>
<accession>A0AB38DV64</accession>
<reference evidence="4 5" key="1">
    <citation type="submission" date="2017-10" db="EMBL/GenBank/DDBJ databases">
        <authorList>
            <person name="Regsiter A."/>
            <person name="William W."/>
        </authorList>
    </citation>
    <scope>NUCLEOTIDE SEQUENCE [LARGE SCALE GENOMIC DNA]</scope>
    <source>
        <strain evidence="2 5">CFBP6984</strain>
        <strain evidence="3 4">CFBP7430</strain>
    </source>
</reference>
<feature type="region of interest" description="Disordered" evidence="1">
    <location>
        <begin position="95"/>
        <end position="115"/>
    </location>
</feature>
<dbReference type="Proteomes" id="UP000234181">
    <property type="component" value="Unassembled WGS sequence"/>
</dbReference>
<dbReference type="EMBL" id="OCYS01000025">
    <property type="protein sequence ID" value="SON81824.1"/>
    <property type="molecule type" value="Genomic_DNA"/>
</dbReference>
<name>A0AB38DV64_XANCH</name>
<sequence>MHGLRLLSRSIPGQPAGGLPADARRTRLRRPRSDDTQCPATCGADLCPRLPLTYSADRSMLVSTARHASLGAARLRFHAALHLLKEQAYEDNCDAAAGDRAEHGRHGPRHTASAR</sequence>
<dbReference type="EMBL" id="OCYT01000028">
    <property type="protein sequence ID" value="SON76577.1"/>
    <property type="molecule type" value="Genomic_DNA"/>
</dbReference>
<evidence type="ECO:0000313" key="3">
    <source>
        <dbReference type="EMBL" id="SON81824.1"/>
    </source>
</evidence>
<gene>
    <name evidence="2" type="ORF">XAP6984_1230004</name>
    <name evidence="3" type="ORF">XAP7430_1200004</name>
</gene>
<dbReference type="AlphaFoldDB" id="A0AB38DV64"/>
<evidence type="ECO:0000313" key="4">
    <source>
        <dbReference type="Proteomes" id="UP000234166"/>
    </source>
</evidence>
<evidence type="ECO:0000256" key="1">
    <source>
        <dbReference type="SAM" id="MobiDB-lite"/>
    </source>
</evidence>
<evidence type="ECO:0000313" key="5">
    <source>
        <dbReference type="Proteomes" id="UP000234181"/>
    </source>
</evidence>
<feature type="region of interest" description="Disordered" evidence="1">
    <location>
        <begin position="1"/>
        <end position="37"/>
    </location>
</feature>
<evidence type="ECO:0000313" key="2">
    <source>
        <dbReference type="EMBL" id="SON76577.1"/>
    </source>
</evidence>